<gene>
    <name evidence="8" type="ORF">J5N97_028647</name>
</gene>
<dbReference type="PANTHER" id="PTHR33541">
    <property type="entry name" value="PROTEIN BIG GRAIN 1-LIKE A-RELATED"/>
    <property type="match status" value="1"/>
</dbReference>
<evidence type="ECO:0000256" key="7">
    <source>
        <dbReference type="SAM" id="MobiDB-lite"/>
    </source>
</evidence>
<feature type="region of interest" description="Disordered" evidence="7">
    <location>
        <begin position="70"/>
        <end position="97"/>
    </location>
</feature>
<dbReference type="AlphaFoldDB" id="A0A9D5H514"/>
<dbReference type="InterPro" id="IPR039621">
    <property type="entry name" value="BG1-like"/>
</dbReference>
<dbReference type="EMBL" id="JAGGNH010000009">
    <property type="protein sequence ID" value="KAJ0963525.1"/>
    <property type="molecule type" value="Genomic_DNA"/>
</dbReference>
<evidence type="ECO:0000256" key="5">
    <source>
        <dbReference type="ARBA" id="ARBA00023136"/>
    </source>
</evidence>
<organism evidence="8 9">
    <name type="scientific">Dioscorea zingiberensis</name>
    <dbReference type="NCBI Taxonomy" id="325984"/>
    <lineage>
        <taxon>Eukaryota</taxon>
        <taxon>Viridiplantae</taxon>
        <taxon>Streptophyta</taxon>
        <taxon>Embryophyta</taxon>
        <taxon>Tracheophyta</taxon>
        <taxon>Spermatophyta</taxon>
        <taxon>Magnoliopsida</taxon>
        <taxon>Liliopsida</taxon>
        <taxon>Dioscoreales</taxon>
        <taxon>Dioscoreaceae</taxon>
        <taxon>Dioscorea</taxon>
    </lineage>
</organism>
<evidence type="ECO:0000256" key="1">
    <source>
        <dbReference type="ARBA" id="ARBA00004236"/>
    </source>
</evidence>
<reference evidence="8" key="1">
    <citation type="submission" date="2021-03" db="EMBL/GenBank/DDBJ databases">
        <authorList>
            <person name="Li Z."/>
            <person name="Yang C."/>
        </authorList>
    </citation>
    <scope>NUCLEOTIDE SEQUENCE</scope>
    <source>
        <strain evidence="8">Dzin_1.0</strain>
        <tissue evidence="8">Leaf</tissue>
    </source>
</reference>
<evidence type="ECO:0000313" key="8">
    <source>
        <dbReference type="EMBL" id="KAJ0963525.1"/>
    </source>
</evidence>
<reference evidence="8" key="2">
    <citation type="journal article" date="2022" name="Hortic Res">
        <title>The genome of Dioscorea zingiberensis sheds light on the biosynthesis, origin and evolution of the medicinally important diosgenin saponins.</title>
        <authorList>
            <person name="Li Y."/>
            <person name="Tan C."/>
            <person name="Li Z."/>
            <person name="Guo J."/>
            <person name="Li S."/>
            <person name="Chen X."/>
            <person name="Wang C."/>
            <person name="Dai X."/>
            <person name="Yang H."/>
            <person name="Song W."/>
            <person name="Hou L."/>
            <person name="Xu J."/>
            <person name="Tong Z."/>
            <person name="Xu A."/>
            <person name="Yuan X."/>
            <person name="Wang W."/>
            <person name="Yang Q."/>
            <person name="Chen L."/>
            <person name="Sun Z."/>
            <person name="Wang K."/>
            <person name="Pan B."/>
            <person name="Chen J."/>
            <person name="Bao Y."/>
            <person name="Liu F."/>
            <person name="Qi X."/>
            <person name="Gang D.R."/>
            <person name="Wen J."/>
            <person name="Li J."/>
        </authorList>
    </citation>
    <scope>NUCLEOTIDE SEQUENCE</scope>
    <source>
        <strain evidence="8">Dzin_1.0</strain>
    </source>
</reference>
<protein>
    <submittedName>
        <fullName evidence="8">Uncharacterized protein</fullName>
    </submittedName>
</protein>
<dbReference type="Proteomes" id="UP001085076">
    <property type="component" value="Miscellaneous, Linkage group lg09"/>
</dbReference>
<evidence type="ECO:0000256" key="2">
    <source>
        <dbReference type="ARBA" id="ARBA00010067"/>
    </source>
</evidence>
<proteinExistence type="inferred from homology"/>
<dbReference type="GO" id="GO:0009734">
    <property type="term" value="P:auxin-activated signaling pathway"/>
    <property type="evidence" value="ECO:0007669"/>
    <property type="project" value="UniProtKB-KW"/>
</dbReference>
<evidence type="ECO:0000313" key="9">
    <source>
        <dbReference type="Proteomes" id="UP001085076"/>
    </source>
</evidence>
<comment type="subcellular location">
    <subcellularLocation>
        <location evidence="1">Cell membrane</location>
    </subcellularLocation>
</comment>
<evidence type="ECO:0000256" key="3">
    <source>
        <dbReference type="ARBA" id="ARBA00022448"/>
    </source>
</evidence>
<evidence type="ECO:0000256" key="4">
    <source>
        <dbReference type="ARBA" id="ARBA00022475"/>
    </source>
</evidence>
<evidence type="ECO:0000256" key="6">
    <source>
        <dbReference type="ARBA" id="ARBA00023294"/>
    </source>
</evidence>
<comment type="caution">
    <text evidence="8">The sequence shown here is derived from an EMBL/GenBank/DDBJ whole genome shotgun (WGS) entry which is preliminary data.</text>
</comment>
<accession>A0A9D5H514</accession>
<keyword evidence="6" id="KW-0927">Auxin signaling pathway</keyword>
<sequence>MTTTNYNINEKPFVSFQYRKDSGELDVFEAARYFSGDVDSVGFGIERFADGHAQKRNSFEIPTQQAALQLQPPQKNTEIQHRNKKCKSGSSPAANGTDWFSENKWVMMINNRSNGEKWRFQRDVGGKVEVDDVESDSSSDLFELKNIGSIDDALSELLPAYGTADMKVLGNGSAALIC</sequence>
<feature type="compositionally biased region" description="Polar residues" evidence="7">
    <location>
        <begin position="88"/>
        <end position="97"/>
    </location>
</feature>
<keyword evidence="9" id="KW-1185">Reference proteome</keyword>
<keyword evidence="3" id="KW-0813">Transport</keyword>
<dbReference type="GO" id="GO:0005886">
    <property type="term" value="C:plasma membrane"/>
    <property type="evidence" value="ECO:0007669"/>
    <property type="project" value="UniProtKB-SubCell"/>
</dbReference>
<keyword evidence="4" id="KW-1003">Cell membrane</keyword>
<dbReference type="OrthoDB" id="1871242at2759"/>
<comment type="similarity">
    <text evidence="2">Belongs to the BIG GRAIN 1 (BG1) plant protein family.</text>
</comment>
<name>A0A9D5H514_9LILI</name>
<keyword evidence="5" id="KW-0472">Membrane</keyword>